<dbReference type="PANTHER" id="PTHR10566">
    <property type="entry name" value="CHAPERONE-ACTIVITY OF BC1 COMPLEX CABC1 -RELATED"/>
    <property type="match status" value="1"/>
</dbReference>
<reference evidence="4 5" key="1">
    <citation type="journal article" date="2016" name="Nat. Commun.">
        <title>Thousands of microbial genomes shed light on interconnected biogeochemical processes in an aquifer system.</title>
        <authorList>
            <person name="Anantharaman K."/>
            <person name="Brown C.T."/>
            <person name="Hug L.A."/>
            <person name="Sharon I."/>
            <person name="Castelle C.J."/>
            <person name="Probst A.J."/>
            <person name="Thomas B.C."/>
            <person name="Singh A."/>
            <person name="Wilkins M.J."/>
            <person name="Karaoz U."/>
            <person name="Brodie E.L."/>
            <person name="Williams K.H."/>
            <person name="Hubbard S.S."/>
            <person name="Banfield J.F."/>
        </authorList>
    </citation>
    <scope>NUCLEOTIDE SEQUENCE [LARGE SCALE GENOMIC DNA]</scope>
</reference>
<dbReference type="InterPro" id="IPR004147">
    <property type="entry name" value="ABC1_dom"/>
</dbReference>
<dbReference type="SUPFAM" id="SSF56112">
    <property type="entry name" value="Protein kinase-like (PK-like)"/>
    <property type="match status" value="1"/>
</dbReference>
<dbReference type="CDD" id="cd07324">
    <property type="entry name" value="M48C_Oma1-like"/>
    <property type="match status" value="1"/>
</dbReference>
<dbReference type="InterPro" id="IPR050154">
    <property type="entry name" value="UbiB_kinase"/>
</dbReference>
<dbReference type="PANTHER" id="PTHR10566:SF113">
    <property type="entry name" value="PROTEIN ACTIVITY OF BC1 COMPLEX KINASE 7, CHLOROPLASTIC"/>
    <property type="match status" value="1"/>
</dbReference>
<evidence type="ECO:0000256" key="1">
    <source>
        <dbReference type="ARBA" id="ARBA00009670"/>
    </source>
</evidence>
<dbReference type="Proteomes" id="UP000177457">
    <property type="component" value="Unassembled WGS sequence"/>
</dbReference>
<protein>
    <recommendedName>
        <fullName evidence="3">ABC1 atypical kinase-like domain-containing protein</fullName>
    </recommendedName>
</protein>
<evidence type="ECO:0000313" key="4">
    <source>
        <dbReference type="EMBL" id="OGH73996.1"/>
    </source>
</evidence>
<proteinExistence type="inferred from homology"/>
<dbReference type="InterPro" id="IPR011009">
    <property type="entry name" value="Kinase-like_dom_sf"/>
</dbReference>
<evidence type="ECO:0000313" key="5">
    <source>
        <dbReference type="Proteomes" id="UP000177457"/>
    </source>
</evidence>
<organism evidence="4 5">
    <name type="scientific">Candidatus Magasanikbacteria bacterium RIFCSPHIGHO2_02_FULL_51_14</name>
    <dbReference type="NCBI Taxonomy" id="1798683"/>
    <lineage>
        <taxon>Bacteria</taxon>
        <taxon>Candidatus Magasanikiibacteriota</taxon>
    </lineage>
</organism>
<accession>A0A1F6MQR0</accession>
<dbReference type="Pfam" id="PF03109">
    <property type="entry name" value="ABC1"/>
    <property type="match status" value="1"/>
</dbReference>
<dbReference type="Gene3D" id="3.30.2010.10">
    <property type="entry name" value="Metalloproteases ('zincins'), catalytic domain"/>
    <property type="match status" value="1"/>
</dbReference>
<feature type="domain" description="ABC1 atypical kinase-like" evidence="3">
    <location>
        <begin position="2008"/>
        <end position="2091"/>
    </location>
</feature>
<evidence type="ECO:0000259" key="3">
    <source>
        <dbReference type="Pfam" id="PF03109"/>
    </source>
</evidence>
<comment type="caution">
    <text evidence="4">The sequence shown here is derived from an EMBL/GenBank/DDBJ whole genome shotgun (WGS) entry which is preliminary data.</text>
</comment>
<comment type="similarity">
    <text evidence="1">Belongs to the protein kinase superfamily. ADCK protein kinase family.</text>
</comment>
<sequence length="2515" mass="288672">MRYKERQKERVKSHEKRLRERREAPIVIPIQEAMLVLLKSGDKNAETKKITQQLKEGDTSAFPKEAIVEKKGVTYLDVSLLRDWRVSTLTEFRKNAGALQLLLDADDIQTLAGKRSHRIELFRQYREGVQQRYLETTRESLISAIDRDDELVNEKTRHGFESEDVKAAFQSIEQYAQNIVDTLFSAAQLERFRPRVYVTRSRDVNAFVLTPSVGEARREYLEAPIPKGEQRELPIFINYGMMRHFQEEDFLAGVLAHEFSHLLQPRYLHKTDTAERQRLEYDADLAGMDMANAAGYNPRGLIESFRRLEKERRPDVLRLIFGGDHPETEKRIIELEKQFHRSDLEYANAQKSFRTRPPDIDRAMTAIEESGAGTPPYPARKMPVPEDPEDKTIEKNLEDPDLDERMFLRNGMTKEARIAGQQRILEAFLLNELAEGSLGRRDVLLRTLSSFTKALDRVSHLLEDEKKRYVFSLAGIEARADSAYRVVRPAASEDILARKKITRHLTPGETEEQHVLSDAAKQSYEELRRQFEADFDIEKHTRRDATLEDWIDVSNEDVQPFWDFVEKEQQKSAAAEKFSPELAAKVTSEPMTRPERLAFLRSMLRACMSYRYTIVSIKENIVEHVEWEEAREKATLDVSAIPLAGRAHRRREPMAEEKREVKREEKMTKKDLFTLDGTSIPVEYHLWSDPIAAHPPLLQEMSAIIEEKTVKAYGEILARDGAPDVSPETTHYILRRVLGVGDDASMQFLHPLCEGVEQSSITFFDTVVRTLEQKSFRNLLGRRLDVDGAGADRLLRNQLLTLVGFGLLPQSEKEQRIKEEYLKRLEEDQALGAFPGEFVVCRTADAGGVPLDPAYMREASNRYAQKEETVQKLNIGDPALAALNLKMWTKYGDMARQFLETGKLEGEETAPVPLRFPRMKEEDRTAAAKLFSQEFAALRRRPKFRQKEYKAAEQAFIDFLQRFVAVASSYRRVLYESEAGSARHALLQAELERKYFAVADESGEKRAKWELLNPLVQEAADQLEARLSGMKRGVGAKARDSAKERAEREDFLWKLLAAAESEKERLLHEFAYAQLDPSLKPGDIYNRVLSYRKWGEEEFVWHANRPKNRYPSQMGVETMPTEDVFAYLREASAENPLCARVADALQQVFDFIETKREAARSAEELKEHQKRFKIEREVQNLERCANTLQSVAMGNLYQFERCGSLPINMLNHFWRTAAEAYTGEWKGLEQFKRLDEQLSHWEWHFDNPLVAGTVRETVEEGGIVVPLLAYIQKFSGDLGKVYKVDRRYVTAEVGDFSWPLFLQDVWDEKDIAFKEKSKEKTEEFGRAVRLLREELERIVADTGNMDVILSMQPGFFKEFLLDKKLDRMGVASLDELEVWMPHFSSFAHEASQRNQMPLLIEQRRAGEIRKKKEELVDRAFDGAGITREEREEYLDIDMDDSYALEKKWISVGVWTHKIEDENLGTFMKKVQSALERYKALVTELEAQARLRAVPVESDVAVFSDQVIENEKSRLEIGPVYRLRRITQPLMDWHGHALRLALSGEMPREEVRARVEKNLPERHPLKDVFVLNQLSVQLWQTLQTYVGDQALQDLGVRLEEKQIDLKDALKQFPAQYEISFLKSYTKFELVGLAAAARQLPREAIEQVLEILERAYRDEMSPEQAPFVRRFLMEIESQTVWPALKKRRETDEAVLQEYLDRLFALYPTPSLERDALLDTIGFDLAYTPEQIRAVWQERYEDKVRWPEEGEEKRVTQQFEAFERLRRFTGFLSAAERAEEFLWLLGRPGFGSAVTLDKTGISLENRRAAFWGLSPNERRALLYEFLLGKEGIFEKEISSTFVKRPEVKHPWERWYSADDLVKFVSQQMFDQIFGDQRLDESLSPDHETNVMGRSVLRTTFTNLFIAQKEPARRAELMANIVEGIGKARYENRTLETGEIIRLLLEQAGVMGIKIGQVLSEVPGLLPEKIRHDLEGLKDSVTPFSKRAILSYLEATGWIRGEASAVQEIGDVVGSASVKQVQHIRTTTGESLVAKAKRPIVDKNFEQDVSVLRTIASSIGLPEYLIHEVERVVRDELSFVREASNQREFRASLAGRNAMIELNLRGEKAALPLVAMAPLSAGEVLYPPAESKEDLGLMVEQYVKGLSLKELREYQAAVRAGTAEASPLREKLARQYGESRLGAIESRIMRIDTDELQAQLGLEFLRQVMQGGIFHADLHSGNFYLDFTPETKAGELYSERGVFIDLGSVGYSDVERMPADRKQETEKQSRRLEVLREIFIGVLMNTRDGLAAAGAAMNEYFGVSLNVVDLEQAVATWAHPWPRFERIFGVLKESQGGVITEDQKVFIHTMSDVLRKRFLSVPGIVKTGPELLPENVQIIRTRRIGRRESFRNFVTALFGKEIAYDALAQEINQYTMLMTTGADIKELVKDHETVDGKVKKIFYYILEQAGGENIDPEFRYFLKALTTASGHLDKLKQKLEPEIDNLFAGKGDQNVFIPALAAEGLVDVNLIAEQYLPRL</sequence>
<evidence type="ECO:0000256" key="2">
    <source>
        <dbReference type="SAM" id="MobiDB-lite"/>
    </source>
</evidence>
<name>A0A1F6MQR0_9BACT</name>
<dbReference type="EMBL" id="MFQE01000006">
    <property type="protein sequence ID" value="OGH73996.1"/>
    <property type="molecule type" value="Genomic_DNA"/>
</dbReference>
<dbReference type="STRING" id="1798683.A3C90_02180"/>
<gene>
    <name evidence="4" type="ORF">A3C90_02180</name>
</gene>
<feature type="region of interest" description="Disordered" evidence="2">
    <location>
        <begin position="369"/>
        <end position="394"/>
    </location>
</feature>